<reference evidence="1 2" key="1">
    <citation type="submission" date="2020-05" db="EMBL/GenBank/DDBJ databases">
        <title>Complete genome of Desulfobulbus oligotrophicus.</title>
        <authorList>
            <person name="Podar M."/>
        </authorList>
    </citation>
    <scope>NUCLEOTIDE SEQUENCE [LARGE SCALE GENOMIC DNA]</scope>
    <source>
        <strain evidence="1 2">Prop6</strain>
    </source>
</reference>
<sequence length="695" mass="77608">MNGSTHHWSELVVLLRSSSLVSSRRLYRPCPIPLPPESMLNSLYELAEHQGLLPLFKRHLLTSLVLPATSPSHNNQLASILADTFPDYPMDSLLQANWCCVPILTCQQTSGSVVWLLLGRLPGTATVTFHGHPQPAISSSEAASAARSAVQRFVHSAQYEFLGLFLQHPDDPPITGGSLGLPLALGMLLLDRHKQWPPGVFASGGITADGSIQPVTGEECKYEAVVTDLNLLLYPETGLPAAFPEDTRVVRCRTLADAILALDLLAVDTDPQQIAHYRTCLSRPELFLKEFATLPITLLALPEGRRLLTRIQNKRKHLFPELTSCLNACQNAPERAKTIARLLSPDDVALLSQQGDDAAVTALDWCIACIAITNRRGLVTESTGWINLARNIGRQLSTKKKADYTNHLFVTTRFNCYWFAPDPPAEFSRYLQTEEQIYQLDQCDNRRLGAMYGTLAQNYGFCGPQYRKEFIDCISKTEQTFGRSYHHQKMRLFAYQIYSLLDCSQLQEATTLLHHYLQLPEKSTPGQWIDRAVTLNNTPTEHTAFQIAVVCRLLVELANTDQLLIQPSRVDQLAALLPAHLIHPWQLIAYNLGRLALITKQQQRATFLFQRSVMACTTAKGTMLPMALLPLAQLSTMNNCKEQALSTCINVLQDIRNNEHFHAQHFAPLITATSPAQALKKVLAEPGRFFPFSYR</sequence>
<gene>
    <name evidence="1" type="ORF">HP555_12255</name>
</gene>
<accession>A0A7T5VF17</accession>
<dbReference type="RefSeq" id="WP_199262866.1">
    <property type="nucleotide sequence ID" value="NZ_CP054140.1"/>
</dbReference>
<dbReference type="Gene3D" id="3.30.230.10">
    <property type="match status" value="1"/>
</dbReference>
<dbReference type="EMBL" id="CP054140">
    <property type="protein sequence ID" value="QQG66586.1"/>
    <property type="molecule type" value="Genomic_DNA"/>
</dbReference>
<dbReference type="InterPro" id="IPR020568">
    <property type="entry name" value="Ribosomal_Su5_D2-typ_SF"/>
</dbReference>
<dbReference type="InterPro" id="IPR014721">
    <property type="entry name" value="Ribsml_uS5_D2-typ_fold_subgr"/>
</dbReference>
<dbReference type="SUPFAM" id="SSF54211">
    <property type="entry name" value="Ribosomal protein S5 domain 2-like"/>
    <property type="match status" value="1"/>
</dbReference>
<proteinExistence type="predicted"/>
<evidence type="ECO:0000313" key="1">
    <source>
        <dbReference type="EMBL" id="QQG66586.1"/>
    </source>
</evidence>
<keyword evidence="2" id="KW-1185">Reference proteome</keyword>
<protein>
    <submittedName>
        <fullName evidence="1">Uncharacterized protein</fullName>
    </submittedName>
</protein>
<evidence type="ECO:0000313" key="2">
    <source>
        <dbReference type="Proteomes" id="UP000596092"/>
    </source>
</evidence>
<dbReference type="Proteomes" id="UP000596092">
    <property type="component" value="Chromosome"/>
</dbReference>
<name>A0A7T5VF17_9BACT</name>
<organism evidence="1 2">
    <name type="scientific">Desulfobulbus oligotrophicus</name>
    <dbReference type="NCBI Taxonomy" id="1909699"/>
    <lineage>
        <taxon>Bacteria</taxon>
        <taxon>Pseudomonadati</taxon>
        <taxon>Thermodesulfobacteriota</taxon>
        <taxon>Desulfobulbia</taxon>
        <taxon>Desulfobulbales</taxon>
        <taxon>Desulfobulbaceae</taxon>
        <taxon>Desulfobulbus</taxon>
    </lineage>
</organism>
<dbReference type="KEGG" id="dog:HP555_12255"/>
<dbReference type="AlphaFoldDB" id="A0A7T5VF17"/>